<evidence type="ECO:0000313" key="2">
    <source>
        <dbReference type="Proteomes" id="UP000198761"/>
    </source>
</evidence>
<protein>
    <submittedName>
        <fullName evidence="1">Uncharacterized protein</fullName>
    </submittedName>
</protein>
<dbReference type="AlphaFoldDB" id="A0A1H8NZS7"/>
<name>A0A1H8NZS7_9RHOB</name>
<reference evidence="1 2" key="1">
    <citation type="submission" date="2016-10" db="EMBL/GenBank/DDBJ databases">
        <authorList>
            <person name="de Groot N.N."/>
        </authorList>
    </citation>
    <scope>NUCLEOTIDE SEQUENCE [LARGE SCALE GENOMIC DNA]</scope>
    <source>
        <strain evidence="1 2">DSM 3857</strain>
    </source>
</reference>
<gene>
    <name evidence="1" type="ORF">SAMN04488103_1274</name>
</gene>
<proteinExistence type="predicted"/>
<keyword evidence="2" id="KW-1185">Reference proteome</keyword>
<sequence length="87" mass="10069">MPGLRYRPFSKITALANLLQQASLQNQRQLGLSRHFVELDWKRFGQMMSQPFHQTLSIKCGGRCGPNVAMKVLWRMYVNGLDCELQE</sequence>
<dbReference type="EMBL" id="FOCE01000027">
    <property type="protein sequence ID" value="SEO35166.1"/>
    <property type="molecule type" value="Genomic_DNA"/>
</dbReference>
<organism evidence="1 2">
    <name type="scientific">Gemmobacter aquatilis</name>
    <dbReference type="NCBI Taxonomy" id="933059"/>
    <lineage>
        <taxon>Bacteria</taxon>
        <taxon>Pseudomonadati</taxon>
        <taxon>Pseudomonadota</taxon>
        <taxon>Alphaproteobacteria</taxon>
        <taxon>Rhodobacterales</taxon>
        <taxon>Paracoccaceae</taxon>
        <taxon>Gemmobacter</taxon>
    </lineage>
</organism>
<accession>A0A1H8NZS7</accession>
<dbReference type="Proteomes" id="UP000198761">
    <property type="component" value="Unassembled WGS sequence"/>
</dbReference>
<evidence type="ECO:0000313" key="1">
    <source>
        <dbReference type="EMBL" id="SEO35166.1"/>
    </source>
</evidence>